<dbReference type="Pfam" id="PF02896">
    <property type="entry name" value="PEP-utilizers_C"/>
    <property type="match status" value="1"/>
</dbReference>
<keyword evidence="6" id="KW-0547">Nucleotide-binding</keyword>
<feature type="domain" description="Pyruvate phosphate dikinase AMP/ATP-binding" evidence="13">
    <location>
        <begin position="86"/>
        <end position="396"/>
    </location>
</feature>
<gene>
    <name evidence="15" type="primary">PPDK_2</name>
    <name evidence="15" type="ORF">MICPUCDRAFT_31359</name>
</gene>
<reference evidence="15 16" key="1">
    <citation type="journal article" date="2009" name="Science">
        <title>Green evolution and dynamic adaptations revealed by genomes of the marine picoeukaryotes Micromonas.</title>
        <authorList>
            <person name="Worden A.Z."/>
            <person name="Lee J.H."/>
            <person name="Mock T."/>
            <person name="Rouze P."/>
            <person name="Simmons M.P."/>
            <person name="Aerts A.L."/>
            <person name="Allen A.E."/>
            <person name="Cuvelier M.L."/>
            <person name="Derelle E."/>
            <person name="Everett M.V."/>
            <person name="Foulon E."/>
            <person name="Grimwood J."/>
            <person name="Gundlach H."/>
            <person name="Henrissat B."/>
            <person name="Napoli C."/>
            <person name="McDonald S.M."/>
            <person name="Parker M.S."/>
            <person name="Rombauts S."/>
            <person name="Salamov A."/>
            <person name="Von Dassow P."/>
            <person name="Badger J.H."/>
            <person name="Coutinho P.M."/>
            <person name="Demir E."/>
            <person name="Dubchak I."/>
            <person name="Gentemann C."/>
            <person name="Eikrem W."/>
            <person name="Gready J.E."/>
            <person name="John U."/>
            <person name="Lanier W."/>
            <person name="Lindquist E.A."/>
            <person name="Lucas S."/>
            <person name="Mayer K.F."/>
            <person name="Moreau H."/>
            <person name="Not F."/>
            <person name="Otillar R."/>
            <person name="Panaud O."/>
            <person name="Pangilinan J."/>
            <person name="Paulsen I."/>
            <person name="Piegu B."/>
            <person name="Poliakov A."/>
            <person name="Robbens S."/>
            <person name="Schmutz J."/>
            <person name="Toulza E."/>
            <person name="Wyss T."/>
            <person name="Zelensky A."/>
            <person name="Zhou K."/>
            <person name="Armbrust E.V."/>
            <person name="Bhattacharya D."/>
            <person name="Goodenough U.W."/>
            <person name="Van de Peer Y."/>
            <person name="Grigoriev I.V."/>
        </authorList>
    </citation>
    <scope>NUCLEOTIDE SEQUENCE [LARGE SCALE GENOMIC DNA]</scope>
    <source>
        <strain evidence="15 16">CCMP1545</strain>
    </source>
</reference>
<dbReference type="GeneID" id="9681937"/>
<dbReference type="GO" id="GO:0016301">
    <property type="term" value="F:kinase activity"/>
    <property type="evidence" value="ECO:0007669"/>
    <property type="project" value="UniProtKB-KW"/>
</dbReference>
<comment type="catalytic activity">
    <reaction evidence="10">
        <text>pyruvate + phosphate + ATP = phosphoenolpyruvate + AMP + diphosphate + H(+)</text>
        <dbReference type="Rhea" id="RHEA:10756"/>
        <dbReference type="ChEBI" id="CHEBI:15361"/>
        <dbReference type="ChEBI" id="CHEBI:15378"/>
        <dbReference type="ChEBI" id="CHEBI:30616"/>
        <dbReference type="ChEBI" id="CHEBI:33019"/>
        <dbReference type="ChEBI" id="CHEBI:43474"/>
        <dbReference type="ChEBI" id="CHEBI:58702"/>
        <dbReference type="ChEBI" id="CHEBI:456215"/>
        <dbReference type="EC" id="2.7.9.1"/>
    </reaction>
</comment>
<keyword evidence="4" id="KW-0808">Transferase</keyword>
<dbReference type="Gene3D" id="3.50.30.10">
    <property type="entry name" value="Phosphohistidine domain"/>
    <property type="match status" value="1"/>
</dbReference>
<dbReference type="EMBL" id="GG663736">
    <property type="protein sequence ID" value="EEH59730.1"/>
    <property type="molecule type" value="Genomic_DNA"/>
</dbReference>
<keyword evidence="8" id="KW-0067">ATP-binding</keyword>
<feature type="domain" description="Pyruvate phosphate dikinase AMP/ATP-binding" evidence="13">
    <location>
        <begin position="409"/>
        <end position="457"/>
    </location>
</feature>
<evidence type="ECO:0000259" key="14">
    <source>
        <dbReference type="Pfam" id="PF02896"/>
    </source>
</evidence>
<sequence>MSTPWKPTPHRGDDGDDDAADAATARGRACGLEAILRGRRLRGDSARQRGASASAARGAAGRATPLREHLYRFGAGAADGDATAKETLGGKGAGLAAMSNLGLNVPPGFTISTDACERYAREAKEADCAKKGTAARTFASTIAFVVDEVYEALAFVEKRVGKTFGGGAGFGGADSKLKPKPPLLLSVRSGAAASMPGMMDTVLNLGLNDVLVETLATAVATDLGASNARRFAYDAYRRLLDMFGDVVLGIPRARFEDALAAMKTARGASHDADLTETDLVALVKDYKAVYLDFRVDFPSDPRTQLEMAIAAVFSSWNNPRAVTYRELNRIVGLKGTAVNVQARHPAMVFGNMGETSCSGVCFTRDPGSGAKAIYGEFLVNAQGEDVVAGVRTPEPVMPNMSQKFPDARRQLQACCDALEEHYRDMMDIEFTVECGRFFILQCRAGKRTGEAAIKIARDVVAEGLRTEPEALLLIEPRHVDQLLHPRFDANSPYDVAEDVVASGLPASPGAAVGAIVFSAATAKVFRLQKQPCVLLRTETSAEDVGGMHAAEGILTSRGGMTSHAAVVARGWGKPCIVGCDALRVDDSARACTFVHPRTGDTIATFREGERDVVSLNGTTGEVIKRAVPLVEPAPPLDEDGDLATVLRWVDAYRELDVRANADDADDARRAFRAGAAGVGLARTEHMFFGSKERVDTVRRLVLADDDKTRAAALQALLPLQRADFAGLFRAAGSRPVCVRLLDPPLHEFLPKPGEFESTPPFDAEKFGAATAELTALTGQTEARVLERTRALRETNPLLGLRGCRVGITSPEITKMQARAIFEASIEVTREAKSSASLPQASAPLPNVQIMIPLVGCASEFTHQRDAILETAREVRRERDGDELAPFEIGVMIEVPRAALLGTELVDAGAAFFSFGTNDLTQMTFGYSRDDVATFLPEYLRLGILQDDPFATIDVRGVGALVERCVSDARDAARARKASLKISVCGEHGGDPRSITFFHDLASRGAKIDHVSCSPFRVVVARVAAAQAACREMTETTTDGDEKNKK</sequence>
<feature type="domain" description="PEP-utilising enzyme C-terminal" evidence="14">
    <location>
        <begin position="640"/>
        <end position="1028"/>
    </location>
</feature>
<dbReference type="eggNOG" id="ENOG502QREJ">
    <property type="taxonomic scope" value="Eukaryota"/>
</dbReference>
<organism evidence="16">
    <name type="scientific">Micromonas pusilla (strain CCMP1545)</name>
    <name type="common">Picoplanktonic green alga</name>
    <dbReference type="NCBI Taxonomy" id="564608"/>
    <lineage>
        <taxon>Eukaryota</taxon>
        <taxon>Viridiplantae</taxon>
        <taxon>Chlorophyta</taxon>
        <taxon>Mamiellophyceae</taxon>
        <taxon>Mamiellales</taxon>
        <taxon>Mamiellaceae</taxon>
        <taxon>Micromonas</taxon>
    </lineage>
</organism>
<dbReference type="Gene3D" id="3.30.470.20">
    <property type="entry name" value="ATP-grasp fold, B domain"/>
    <property type="match status" value="1"/>
</dbReference>
<evidence type="ECO:0000256" key="11">
    <source>
        <dbReference type="SAM" id="MobiDB-lite"/>
    </source>
</evidence>
<dbReference type="NCBIfam" id="TIGR01828">
    <property type="entry name" value="pyru_phos_dikin"/>
    <property type="match status" value="1"/>
</dbReference>
<evidence type="ECO:0000256" key="4">
    <source>
        <dbReference type="ARBA" id="ARBA00022679"/>
    </source>
</evidence>
<dbReference type="Pfam" id="PF00391">
    <property type="entry name" value="PEP-utilizers"/>
    <property type="match status" value="1"/>
</dbReference>
<dbReference type="OMA" id="CASEFTH"/>
<dbReference type="Gene3D" id="3.20.20.60">
    <property type="entry name" value="Phosphoenolpyruvate-binding domains"/>
    <property type="match status" value="1"/>
</dbReference>
<protein>
    <recommendedName>
        <fullName evidence="3">pyruvate, phosphate dikinase</fullName>
        <ecNumber evidence="3">2.7.9.1</ecNumber>
    </recommendedName>
</protein>
<dbReference type="GO" id="GO:0046872">
    <property type="term" value="F:metal ion binding"/>
    <property type="evidence" value="ECO:0007669"/>
    <property type="project" value="UniProtKB-KW"/>
</dbReference>
<dbReference type="KEGG" id="mpp:MICPUCDRAFT_31359"/>
<evidence type="ECO:0000313" key="15">
    <source>
        <dbReference type="EMBL" id="EEH59730.1"/>
    </source>
</evidence>
<dbReference type="AlphaFoldDB" id="C1MKA7"/>
<evidence type="ECO:0000313" key="16">
    <source>
        <dbReference type="Proteomes" id="UP000001876"/>
    </source>
</evidence>
<dbReference type="GO" id="GO:0050242">
    <property type="term" value="F:pyruvate, phosphate dikinase activity"/>
    <property type="evidence" value="ECO:0007669"/>
    <property type="project" value="UniProtKB-EC"/>
</dbReference>
<name>C1MKA7_MICPC</name>
<dbReference type="InterPro" id="IPR008279">
    <property type="entry name" value="PEP-util_enz_mobile_dom"/>
</dbReference>
<evidence type="ECO:0000256" key="6">
    <source>
        <dbReference type="ARBA" id="ARBA00022741"/>
    </source>
</evidence>
<dbReference type="SUPFAM" id="SSF52009">
    <property type="entry name" value="Phosphohistidine domain"/>
    <property type="match status" value="1"/>
</dbReference>
<evidence type="ECO:0000256" key="5">
    <source>
        <dbReference type="ARBA" id="ARBA00022723"/>
    </source>
</evidence>
<dbReference type="SUPFAM" id="SSF51621">
    <property type="entry name" value="Phosphoenolpyruvate/pyruvate domain"/>
    <property type="match status" value="1"/>
</dbReference>
<dbReference type="PANTHER" id="PTHR22931:SF9">
    <property type="entry name" value="PYRUVATE, PHOSPHATE DIKINASE 1, CHLOROPLASTIC"/>
    <property type="match status" value="1"/>
</dbReference>
<dbReference type="Gene3D" id="1.20.80.30">
    <property type="match status" value="1"/>
</dbReference>
<dbReference type="RefSeq" id="XP_003056354.1">
    <property type="nucleotide sequence ID" value="XM_003056308.1"/>
</dbReference>
<dbReference type="InterPro" id="IPR036637">
    <property type="entry name" value="Phosphohistidine_dom_sf"/>
</dbReference>
<dbReference type="InterPro" id="IPR013815">
    <property type="entry name" value="ATP_grasp_subdomain_1"/>
</dbReference>
<evidence type="ECO:0000259" key="12">
    <source>
        <dbReference type="Pfam" id="PF00391"/>
    </source>
</evidence>
<keyword evidence="5" id="KW-0479">Metal-binding</keyword>
<evidence type="ECO:0000259" key="13">
    <source>
        <dbReference type="Pfam" id="PF01326"/>
    </source>
</evidence>
<evidence type="ECO:0000256" key="2">
    <source>
        <dbReference type="ARBA" id="ARBA00007837"/>
    </source>
</evidence>
<comment type="similarity">
    <text evidence="2">Belongs to the PEP-utilizing enzyme family.</text>
</comment>
<dbReference type="Pfam" id="PF01326">
    <property type="entry name" value="PPDK_N"/>
    <property type="match status" value="2"/>
</dbReference>
<dbReference type="STRING" id="564608.C1MKA7"/>
<dbReference type="InterPro" id="IPR010121">
    <property type="entry name" value="Pyruvate_phosphate_dikinase"/>
</dbReference>
<dbReference type="InterPro" id="IPR040442">
    <property type="entry name" value="Pyrv_kinase-like_dom_sf"/>
</dbReference>
<dbReference type="Gene3D" id="1.10.189.10">
    <property type="entry name" value="Pyruvate Phosphate Dikinase, domain 2"/>
    <property type="match status" value="1"/>
</dbReference>
<keyword evidence="7" id="KW-0418">Kinase</keyword>
<evidence type="ECO:0000256" key="8">
    <source>
        <dbReference type="ARBA" id="ARBA00022840"/>
    </source>
</evidence>
<feature type="region of interest" description="Disordered" evidence="11">
    <location>
        <begin position="1"/>
        <end position="22"/>
    </location>
</feature>
<dbReference type="GO" id="GO:0005524">
    <property type="term" value="F:ATP binding"/>
    <property type="evidence" value="ECO:0007669"/>
    <property type="project" value="UniProtKB-KW"/>
</dbReference>
<keyword evidence="9" id="KW-0460">Magnesium</keyword>
<proteinExistence type="inferred from homology"/>
<accession>C1MKA7</accession>
<dbReference type="InterPro" id="IPR002192">
    <property type="entry name" value="PPDK_AMP/ATP-bd"/>
</dbReference>
<evidence type="ECO:0000256" key="9">
    <source>
        <dbReference type="ARBA" id="ARBA00022842"/>
    </source>
</evidence>
<dbReference type="Proteomes" id="UP000001876">
    <property type="component" value="Unassembled WGS sequence"/>
</dbReference>
<feature type="domain" description="PEP-utilising enzyme mobile" evidence="12">
    <location>
        <begin position="530"/>
        <end position="620"/>
    </location>
</feature>
<dbReference type="EC" id="2.7.9.1" evidence="3"/>
<feature type="region of interest" description="Disordered" evidence="11">
    <location>
        <begin position="41"/>
        <end position="61"/>
    </location>
</feature>
<keyword evidence="16" id="KW-1185">Reference proteome</keyword>
<evidence type="ECO:0000256" key="1">
    <source>
        <dbReference type="ARBA" id="ARBA00001946"/>
    </source>
</evidence>
<dbReference type="PROSITE" id="PS00370">
    <property type="entry name" value="PEP_ENZYMES_PHOS_SITE"/>
    <property type="match status" value="1"/>
</dbReference>
<feature type="compositionally biased region" description="Low complexity" evidence="11">
    <location>
        <begin position="48"/>
        <end position="61"/>
    </location>
</feature>
<evidence type="ECO:0000256" key="10">
    <source>
        <dbReference type="ARBA" id="ARBA00048103"/>
    </source>
</evidence>
<dbReference type="InterPro" id="IPR015813">
    <property type="entry name" value="Pyrv/PenolPyrv_kinase-like_dom"/>
</dbReference>
<evidence type="ECO:0000256" key="3">
    <source>
        <dbReference type="ARBA" id="ARBA00011994"/>
    </source>
</evidence>
<dbReference type="InterPro" id="IPR000121">
    <property type="entry name" value="PEP_util_C"/>
</dbReference>
<dbReference type="SUPFAM" id="SSF56059">
    <property type="entry name" value="Glutathione synthetase ATP-binding domain-like"/>
    <property type="match status" value="1"/>
</dbReference>
<dbReference type="Gene3D" id="3.30.1490.20">
    <property type="entry name" value="ATP-grasp fold, A domain"/>
    <property type="match status" value="1"/>
</dbReference>
<dbReference type="OrthoDB" id="6123450at2759"/>
<comment type="cofactor">
    <cofactor evidence="1">
        <name>Mg(2+)</name>
        <dbReference type="ChEBI" id="CHEBI:18420"/>
    </cofactor>
</comment>
<dbReference type="PANTHER" id="PTHR22931">
    <property type="entry name" value="PHOSPHOENOLPYRUVATE DIKINASE-RELATED"/>
    <property type="match status" value="1"/>
</dbReference>
<evidence type="ECO:0000256" key="7">
    <source>
        <dbReference type="ARBA" id="ARBA00022777"/>
    </source>
</evidence>
<dbReference type="InterPro" id="IPR018274">
    <property type="entry name" value="PEP_util_AS"/>
</dbReference>